<dbReference type="EMBL" id="KB908914">
    <property type="protein sequence ID" value="EOB15253.1"/>
    <property type="molecule type" value="Genomic_DNA"/>
</dbReference>
<dbReference type="AlphaFoldDB" id="R0MQT6"/>
<evidence type="ECO:0000313" key="2">
    <source>
        <dbReference type="Proteomes" id="UP000016927"/>
    </source>
</evidence>
<dbReference type="HOGENOM" id="CLU_1489413_0_0_1"/>
<feature type="non-terminal residue" evidence="1">
    <location>
        <position position="181"/>
    </location>
</feature>
<gene>
    <name evidence="1" type="ORF">NBO_6g0006</name>
</gene>
<accession>R0MQT6</accession>
<sequence length="181" mass="20908">MSATLQFNEKVSTSNTIDNDFYANTKSSLDNYLLVEEVLTFKEVKNLGSSQILPPDKDQQTHNQNLSLSLESFEFLDHVDYVDNPVELEKLNSHNLHVLNPTDVDDILKHDETTSSISIMKDCDFVNFKERSKNTSEDENQKMKIDVFKETNLKTRHDTEKGKNLIKKHIKPLISNLVYFN</sequence>
<dbReference type="Proteomes" id="UP000016927">
    <property type="component" value="Unassembled WGS sequence"/>
</dbReference>
<protein>
    <submittedName>
        <fullName evidence="1">Uncharacterized protein</fullName>
    </submittedName>
</protein>
<name>R0MQT6_NOSB1</name>
<reference evidence="1 2" key="1">
    <citation type="journal article" date="2013" name="BMC Genomics">
        <title>Comparative genomics of parasitic silkworm microsporidia reveal an association between genome expansion and host adaptation.</title>
        <authorList>
            <person name="Pan G."/>
            <person name="Xu J."/>
            <person name="Li T."/>
            <person name="Xia Q."/>
            <person name="Liu S.L."/>
            <person name="Zhang G."/>
            <person name="Li S."/>
            <person name="Li C."/>
            <person name="Liu H."/>
            <person name="Yang L."/>
            <person name="Liu T."/>
            <person name="Zhang X."/>
            <person name="Wu Z."/>
            <person name="Fan W."/>
            <person name="Dang X."/>
            <person name="Xiang H."/>
            <person name="Tao M."/>
            <person name="Li Y."/>
            <person name="Hu J."/>
            <person name="Li Z."/>
            <person name="Lin L."/>
            <person name="Luo J."/>
            <person name="Geng L."/>
            <person name="Wang L."/>
            <person name="Long M."/>
            <person name="Wan Y."/>
            <person name="He N."/>
            <person name="Zhang Z."/>
            <person name="Lu C."/>
            <person name="Keeling P.J."/>
            <person name="Wang J."/>
            <person name="Xiang Z."/>
            <person name="Zhou Z."/>
        </authorList>
    </citation>
    <scope>NUCLEOTIDE SEQUENCE [LARGE SCALE GENOMIC DNA]</scope>
    <source>
        <strain evidence="2">CQ1 / CVCC 102059</strain>
    </source>
</reference>
<keyword evidence="2" id="KW-1185">Reference proteome</keyword>
<dbReference type="VEuPathDB" id="MicrosporidiaDB:NBO_6g0006"/>
<proteinExistence type="predicted"/>
<evidence type="ECO:0000313" key="1">
    <source>
        <dbReference type="EMBL" id="EOB15253.1"/>
    </source>
</evidence>
<organism evidence="1 2">
    <name type="scientific">Nosema bombycis (strain CQ1 / CVCC 102059)</name>
    <name type="common">Microsporidian parasite</name>
    <name type="synonym">Pebrine of silkworm</name>
    <dbReference type="NCBI Taxonomy" id="578461"/>
    <lineage>
        <taxon>Eukaryota</taxon>
        <taxon>Fungi</taxon>
        <taxon>Fungi incertae sedis</taxon>
        <taxon>Microsporidia</taxon>
        <taxon>Nosematidae</taxon>
        <taxon>Nosema</taxon>
    </lineage>
</organism>